<dbReference type="OrthoDB" id="521617at2759"/>
<dbReference type="EMBL" id="CVRI01000069">
    <property type="protein sequence ID" value="CRL07016.1"/>
    <property type="molecule type" value="Genomic_DNA"/>
</dbReference>
<dbReference type="AlphaFoldDB" id="A0A1J1J3R0"/>
<dbReference type="PANTHER" id="PTHR34639">
    <property type="entry name" value="PROTEIN FLATTOP"/>
    <property type="match status" value="1"/>
</dbReference>
<evidence type="ECO:0000256" key="3">
    <source>
        <dbReference type="SAM" id="MobiDB-lite"/>
    </source>
</evidence>
<feature type="compositionally biased region" description="Basic and acidic residues" evidence="3">
    <location>
        <begin position="137"/>
        <end position="157"/>
    </location>
</feature>
<evidence type="ECO:0000256" key="1">
    <source>
        <dbReference type="ARBA" id="ARBA00009887"/>
    </source>
</evidence>
<dbReference type="InterPro" id="IPR038797">
    <property type="entry name" value="Fltp"/>
</dbReference>
<dbReference type="Proteomes" id="UP000183832">
    <property type="component" value="Unassembled WGS sequence"/>
</dbReference>
<gene>
    <name evidence="4" type="ORF">CLUMA_CG020061</name>
</gene>
<protein>
    <recommendedName>
        <fullName evidence="2">Cilia- and flagella-associated protein 126</fullName>
    </recommendedName>
</protein>
<feature type="region of interest" description="Disordered" evidence="3">
    <location>
        <begin position="137"/>
        <end position="183"/>
    </location>
</feature>
<feature type="compositionally biased region" description="Basic and acidic residues" evidence="3">
    <location>
        <begin position="172"/>
        <end position="183"/>
    </location>
</feature>
<evidence type="ECO:0000256" key="2">
    <source>
        <dbReference type="ARBA" id="ARBA00033306"/>
    </source>
</evidence>
<proteinExistence type="inferred from homology"/>
<evidence type="ECO:0000313" key="5">
    <source>
        <dbReference type="Proteomes" id="UP000183832"/>
    </source>
</evidence>
<dbReference type="Pfam" id="PF22611">
    <property type="entry name" value="CFAP126"/>
    <property type="match status" value="1"/>
</dbReference>
<dbReference type="GO" id="GO:0044782">
    <property type="term" value="P:cilium organization"/>
    <property type="evidence" value="ECO:0007669"/>
    <property type="project" value="TreeGrafter"/>
</dbReference>
<dbReference type="CDD" id="cd23705">
    <property type="entry name" value="Flattop"/>
    <property type="match status" value="1"/>
</dbReference>
<name>A0A1J1J3R0_9DIPT</name>
<keyword evidence="5" id="KW-1185">Reference proteome</keyword>
<accession>A0A1J1J3R0</accession>
<comment type="similarity">
    <text evidence="1">Belongs to the Flattop family.</text>
</comment>
<reference evidence="4 5" key="1">
    <citation type="submission" date="2015-04" db="EMBL/GenBank/DDBJ databases">
        <authorList>
            <person name="Syromyatnikov M.Y."/>
            <person name="Popov V.N."/>
        </authorList>
    </citation>
    <scope>NUCLEOTIDE SEQUENCE [LARGE SCALE GENOMIC DNA]</scope>
</reference>
<evidence type="ECO:0000313" key="4">
    <source>
        <dbReference type="EMBL" id="CRL07016.1"/>
    </source>
</evidence>
<organism evidence="4 5">
    <name type="scientific">Clunio marinus</name>
    <dbReference type="NCBI Taxonomy" id="568069"/>
    <lineage>
        <taxon>Eukaryota</taxon>
        <taxon>Metazoa</taxon>
        <taxon>Ecdysozoa</taxon>
        <taxon>Arthropoda</taxon>
        <taxon>Hexapoda</taxon>
        <taxon>Insecta</taxon>
        <taxon>Pterygota</taxon>
        <taxon>Neoptera</taxon>
        <taxon>Endopterygota</taxon>
        <taxon>Diptera</taxon>
        <taxon>Nematocera</taxon>
        <taxon>Chironomoidea</taxon>
        <taxon>Chironomidae</taxon>
        <taxon>Clunio</taxon>
    </lineage>
</organism>
<dbReference type="PANTHER" id="PTHR34639:SF1">
    <property type="entry name" value="PROTEIN FLATTOP"/>
    <property type="match status" value="1"/>
</dbReference>
<dbReference type="GO" id="GO:0036064">
    <property type="term" value="C:ciliary basal body"/>
    <property type="evidence" value="ECO:0007669"/>
    <property type="project" value="TreeGrafter"/>
</dbReference>
<dbReference type="STRING" id="568069.A0A1J1J3R0"/>
<sequence>MAANFSANQFEKEFQAKSLCNWEVPHWYPKHPRQREASTRFIANDRGHLLPNVERPKSSPWGRFKTTWQLPRVITKQIAEEIHAPAVGSSRWAMPDPNRAIIRKMKEVEATIKKEKCVKLEVNEEKLPDKMKEIREVPKEVKTETTSKKSFNEKEKLNNPLAIAKQGRRSIRHETLERDNDEH</sequence>